<keyword evidence="3" id="KW-1185">Reference proteome</keyword>
<evidence type="ECO:0000256" key="1">
    <source>
        <dbReference type="SAM" id="MobiDB-lite"/>
    </source>
</evidence>
<name>A0A9P4QKZ9_9PLEO</name>
<feature type="region of interest" description="Disordered" evidence="1">
    <location>
        <begin position="37"/>
        <end position="61"/>
    </location>
</feature>
<dbReference type="EMBL" id="ML996288">
    <property type="protein sequence ID" value="KAF2728255.1"/>
    <property type="molecule type" value="Genomic_DNA"/>
</dbReference>
<comment type="caution">
    <text evidence="2">The sequence shown here is derived from an EMBL/GenBank/DDBJ whole genome shotgun (WGS) entry which is preliminary data.</text>
</comment>
<evidence type="ECO:0000313" key="3">
    <source>
        <dbReference type="Proteomes" id="UP000799444"/>
    </source>
</evidence>
<protein>
    <submittedName>
        <fullName evidence="2">Uncharacterized protein</fullName>
    </submittedName>
</protein>
<reference evidence="2" key="1">
    <citation type="journal article" date="2020" name="Stud. Mycol.">
        <title>101 Dothideomycetes genomes: a test case for predicting lifestyles and emergence of pathogens.</title>
        <authorList>
            <person name="Haridas S."/>
            <person name="Albert R."/>
            <person name="Binder M."/>
            <person name="Bloem J."/>
            <person name="Labutti K."/>
            <person name="Salamov A."/>
            <person name="Andreopoulos B."/>
            <person name="Baker S."/>
            <person name="Barry K."/>
            <person name="Bills G."/>
            <person name="Bluhm B."/>
            <person name="Cannon C."/>
            <person name="Castanera R."/>
            <person name="Culley D."/>
            <person name="Daum C."/>
            <person name="Ezra D."/>
            <person name="Gonzalez J."/>
            <person name="Henrissat B."/>
            <person name="Kuo A."/>
            <person name="Liang C."/>
            <person name="Lipzen A."/>
            <person name="Lutzoni F."/>
            <person name="Magnuson J."/>
            <person name="Mondo S."/>
            <person name="Nolan M."/>
            <person name="Ohm R."/>
            <person name="Pangilinan J."/>
            <person name="Park H.-J."/>
            <person name="Ramirez L."/>
            <person name="Alfaro M."/>
            <person name="Sun H."/>
            <person name="Tritt A."/>
            <person name="Yoshinaga Y."/>
            <person name="Zwiers L.-H."/>
            <person name="Turgeon B."/>
            <person name="Goodwin S."/>
            <person name="Spatafora J."/>
            <person name="Crous P."/>
            <person name="Grigoriev I."/>
        </authorList>
    </citation>
    <scope>NUCLEOTIDE SEQUENCE</scope>
    <source>
        <strain evidence="2">CBS 125425</strain>
    </source>
</reference>
<sequence length="61" mass="6652">MTPDPKRRDWIWGWKSSAGLPSRDALAATRSFEPLRICTGQGSPPPFARRLSAGSTTGTLH</sequence>
<dbReference type="Proteomes" id="UP000799444">
    <property type="component" value="Unassembled WGS sequence"/>
</dbReference>
<dbReference type="AlphaFoldDB" id="A0A9P4QKZ9"/>
<evidence type="ECO:0000313" key="2">
    <source>
        <dbReference type="EMBL" id="KAF2728255.1"/>
    </source>
</evidence>
<accession>A0A9P4QKZ9</accession>
<gene>
    <name evidence="2" type="ORF">EJ04DRAFT_516741</name>
</gene>
<proteinExistence type="predicted"/>
<organism evidence="2 3">
    <name type="scientific">Polyplosphaeria fusca</name>
    <dbReference type="NCBI Taxonomy" id="682080"/>
    <lineage>
        <taxon>Eukaryota</taxon>
        <taxon>Fungi</taxon>
        <taxon>Dikarya</taxon>
        <taxon>Ascomycota</taxon>
        <taxon>Pezizomycotina</taxon>
        <taxon>Dothideomycetes</taxon>
        <taxon>Pleosporomycetidae</taxon>
        <taxon>Pleosporales</taxon>
        <taxon>Tetraplosphaeriaceae</taxon>
        <taxon>Polyplosphaeria</taxon>
    </lineage>
</organism>